<dbReference type="Proteomes" id="UP000501812">
    <property type="component" value="Chromosome"/>
</dbReference>
<name>A0A858RHS1_9BACT</name>
<gene>
    <name evidence="2" type="ORF">HHL09_08320</name>
</gene>
<keyword evidence="1" id="KW-0732">Signal</keyword>
<dbReference type="RefSeq" id="WP_169454103.1">
    <property type="nucleotide sequence ID" value="NZ_CP051774.1"/>
</dbReference>
<evidence type="ECO:0000313" key="3">
    <source>
        <dbReference type="Proteomes" id="UP000501812"/>
    </source>
</evidence>
<evidence type="ECO:0000256" key="1">
    <source>
        <dbReference type="SAM" id="SignalP"/>
    </source>
</evidence>
<protein>
    <submittedName>
        <fullName evidence="2">Uncharacterized protein</fullName>
    </submittedName>
</protein>
<proteinExistence type="predicted"/>
<dbReference type="KEGG" id="luo:HHL09_08320"/>
<feature type="chain" id="PRO_5032774599" evidence="1">
    <location>
        <begin position="21"/>
        <end position="235"/>
    </location>
</feature>
<dbReference type="EMBL" id="CP051774">
    <property type="protein sequence ID" value="QJE95790.1"/>
    <property type="molecule type" value="Genomic_DNA"/>
</dbReference>
<keyword evidence="3" id="KW-1185">Reference proteome</keyword>
<accession>A0A858RHS1</accession>
<feature type="signal peptide" evidence="1">
    <location>
        <begin position="1"/>
        <end position="20"/>
    </location>
</feature>
<sequence length="235" mass="25390">MRSPILTILGLSLALATAQAADKSPAIPFPGLATLKVSDGDGPFAQQVAYDASLAKVINKPILHEEGAPDVTRLISTKLDRTAKTSYFIDFDPGPSADPSYIVKDEKSGEPVGMIPADLIAIPGNGFIYARCRSNVMHTEQRKYGMVEGKLVEIEQPFSYVGLDSKAKVALTLTSKKDGGEEIAKIPAGDSLQVVIRDDEHLLIKTQFGLVGWWKMNPSVMHDNAEIEGIYYAGD</sequence>
<reference evidence="2 3" key="1">
    <citation type="submission" date="2020-04" db="EMBL/GenBank/DDBJ databases">
        <title>Luteolibacter sp. G-1-1-1 isolated from soil.</title>
        <authorList>
            <person name="Dahal R.H."/>
        </authorList>
    </citation>
    <scope>NUCLEOTIDE SEQUENCE [LARGE SCALE GENOMIC DNA]</scope>
    <source>
        <strain evidence="2 3">G-1-1-1</strain>
    </source>
</reference>
<organism evidence="2 3">
    <name type="scientific">Luteolibacter luteus</name>
    <dbReference type="NCBI Taxonomy" id="2728835"/>
    <lineage>
        <taxon>Bacteria</taxon>
        <taxon>Pseudomonadati</taxon>
        <taxon>Verrucomicrobiota</taxon>
        <taxon>Verrucomicrobiia</taxon>
        <taxon>Verrucomicrobiales</taxon>
        <taxon>Verrucomicrobiaceae</taxon>
        <taxon>Luteolibacter</taxon>
    </lineage>
</organism>
<dbReference type="AlphaFoldDB" id="A0A858RHS1"/>
<evidence type="ECO:0000313" key="2">
    <source>
        <dbReference type="EMBL" id="QJE95790.1"/>
    </source>
</evidence>